<dbReference type="Proteomes" id="UP000037020">
    <property type="component" value="Unassembled WGS sequence"/>
</dbReference>
<organism evidence="2 3">
    <name type="scientific">Streptomyces varsoviensis</name>
    <dbReference type="NCBI Taxonomy" id="67373"/>
    <lineage>
        <taxon>Bacteria</taxon>
        <taxon>Bacillati</taxon>
        <taxon>Actinomycetota</taxon>
        <taxon>Actinomycetes</taxon>
        <taxon>Kitasatosporales</taxon>
        <taxon>Streptomycetaceae</taxon>
        <taxon>Streptomyces</taxon>
    </lineage>
</organism>
<proteinExistence type="predicted"/>
<gene>
    <name evidence="2" type="ORF">ADK38_42625</name>
</gene>
<evidence type="ECO:0008006" key="4">
    <source>
        <dbReference type="Google" id="ProtNLM"/>
    </source>
</evidence>
<reference evidence="2 3" key="1">
    <citation type="submission" date="2015-07" db="EMBL/GenBank/DDBJ databases">
        <authorList>
            <person name="Ju K.-S."/>
            <person name="Doroghazi J.R."/>
            <person name="Metcalf W.W."/>
        </authorList>
    </citation>
    <scope>NUCLEOTIDE SEQUENCE [LARGE SCALE GENOMIC DNA]</scope>
    <source>
        <strain evidence="2 3">NRRL B-3589</strain>
    </source>
</reference>
<evidence type="ECO:0000313" key="3">
    <source>
        <dbReference type="Proteomes" id="UP000037020"/>
    </source>
</evidence>
<protein>
    <recommendedName>
        <fullName evidence="4">Lipoprotein</fullName>
    </recommendedName>
</protein>
<comment type="caution">
    <text evidence="2">The sequence shown here is derived from an EMBL/GenBank/DDBJ whole genome shotgun (WGS) entry which is preliminary data.</text>
</comment>
<feature type="region of interest" description="Disordered" evidence="1">
    <location>
        <begin position="168"/>
        <end position="207"/>
    </location>
</feature>
<evidence type="ECO:0000313" key="2">
    <source>
        <dbReference type="EMBL" id="KOG59481.1"/>
    </source>
</evidence>
<dbReference type="EMBL" id="LGUT01004145">
    <property type="protein sequence ID" value="KOG59481.1"/>
    <property type="molecule type" value="Genomic_DNA"/>
</dbReference>
<evidence type="ECO:0000256" key="1">
    <source>
        <dbReference type="SAM" id="MobiDB-lite"/>
    </source>
</evidence>
<dbReference type="PROSITE" id="PS51257">
    <property type="entry name" value="PROKAR_LIPOPROTEIN"/>
    <property type="match status" value="1"/>
</dbReference>
<name>A0ABR5IT88_9ACTN</name>
<sequence>MTRTSTGIRAVGMLTAAGLLLVGCGAGGKSTPERPKKEQPTMDMQEAGERAEVILDDTFQGIKPPVKWVYFTPNEIACSDSLNLPTGTTTVKRSRGVTTKISAERRGSFLGVVQRHWEQQGYRIVQVDTNKDMPGIEARTKDGFTVSLGVGDIGNVYFNVASPCAKDSDLTFPKGTPGKPGGPTGKVDLNPRDESDFWSSKAPLKSS</sequence>
<accession>A0ABR5IT88</accession>
<dbReference type="RefSeq" id="WP_048831630.1">
    <property type="nucleotide sequence ID" value="NZ_JBIRHZ010000001.1"/>
</dbReference>
<keyword evidence="3" id="KW-1185">Reference proteome</keyword>